<accession>A0A540NCK6</accession>
<dbReference type="EMBL" id="VIEB01000066">
    <property type="protein sequence ID" value="TQE08771.1"/>
    <property type="molecule type" value="Genomic_DNA"/>
</dbReference>
<sequence>MEASFNTCTRSQLSYPQLSSLSSTLYHQPEHHHQHAIAFSVSITTTSLSTLFSRTTSPSLSLGVLAAQDPRRVAMDSGETSVEFASGDTRTHLESILEAVELHQAPFVESEADSTSAPPNLILGNSALAGRFPASSCHLETIWYTYVSLVPTSNSYSFCSKLSILVFWVSFKAFG</sequence>
<reference evidence="1 2" key="1">
    <citation type="journal article" date="2019" name="G3 (Bethesda)">
        <title>Sequencing of a Wild Apple (Malus baccata) Genome Unravels the Differences Between Cultivated and Wild Apple Species Regarding Disease Resistance and Cold Tolerance.</title>
        <authorList>
            <person name="Chen X."/>
        </authorList>
    </citation>
    <scope>NUCLEOTIDE SEQUENCE [LARGE SCALE GENOMIC DNA]</scope>
    <source>
        <strain evidence="2">cv. Shandingzi</strain>
        <tissue evidence="1">Leaves</tissue>
    </source>
</reference>
<keyword evidence="2" id="KW-1185">Reference proteome</keyword>
<proteinExistence type="predicted"/>
<evidence type="ECO:0000313" key="1">
    <source>
        <dbReference type="EMBL" id="TQE08771.1"/>
    </source>
</evidence>
<protein>
    <submittedName>
        <fullName evidence="1">Uncharacterized protein</fullName>
    </submittedName>
</protein>
<organism evidence="1 2">
    <name type="scientific">Malus baccata</name>
    <name type="common">Siberian crab apple</name>
    <name type="synonym">Pyrus baccata</name>
    <dbReference type="NCBI Taxonomy" id="106549"/>
    <lineage>
        <taxon>Eukaryota</taxon>
        <taxon>Viridiplantae</taxon>
        <taxon>Streptophyta</taxon>
        <taxon>Embryophyta</taxon>
        <taxon>Tracheophyta</taxon>
        <taxon>Spermatophyta</taxon>
        <taxon>Magnoliopsida</taxon>
        <taxon>eudicotyledons</taxon>
        <taxon>Gunneridae</taxon>
        <taxon>Pentapetalae</taxon>
        <taxon>rosids</taxon>
        <taxon>fabids</taxon>
        <taxon>Rosales</taxon>
        <taxon>Rosaceae</taxon>
        <taxon>Amygdaloideae</taxon>
        <taxon>Maleae</taxon>
        <taxon>Malus</taxon>
    </lineage>
</organism>
<name>A0A540NCK6_MALBA</name>
<comment type="caution">
    <text evidence="1">The sequence shown here is derived from an EMBL/GenBank/DDBJ whole genome shotgun (WGS) entry which is preliminary data.</text>
</comment>
<gene>
    <name evidence="1" type="ORF">C1H46_005619</name>
</gene>
<evidence type="ECO:0000313" key="2">
    <source>
        <dbReference type="Proteomes" id="UP000315295"/>
    </source>
</evidence>
<dbReference type="AlphaFoldDB" id="A0A540NCK6"/>
<dbReference type="Proteomes" id="UP000315295">
    <property type="component" value="Unassembled WGS sequence"/>
</dbReference>